<keyword evidence="3" id="KW-1185">Reference proteome</keyword>
<dbReference type="InterPro" id="IPR021395">
    <property type="entry name" value="DUF3035"/>
</dbReference>
<proteinExistence type="predicted"/>
<sequence>MMRAFAVTIGLAALVGLTACSDDRGLMNLRSTSAGPDEFAILPTRPLAMPPDLAVLPAPTPGDGNITDPTPVADAVGALGGNPAALNDRGIGAADQPLVAHAGRRGTDPAIRTELAQADADRRSRSGRRLFERLFGTNVYMRTYQPMRMDAQTEQDRWQRAGAQTPSAPPRPGN</sequence>
<dbReference type="Pfam" id="PF11233">
    <property type="entry name" value="DUF3035"/>
    <property type="match status" value="1"/>
</dbReference>
<gene>
    <name evidence="2" type="ORF">SAMN04489859_100723</name>
</gene>
<evidence type="ECO:0000313" key="2">
    <source>
        <dbReference type="EMBL" id="SEN44679.1"/>
    </source>
</evidence>
<feature type="region of interest" description="Disordered" evidence="1">
    <location>
        <begin position="150"/>
        <end position="174"/>
    </location>
</feature>
<organism evidence="2 3">
    <name type="scientific">Paracoccus alcaliphilus</name>
    <dbReference type="NCBI Taxonomy" id="34002"/>
    <lineage>
        <taxon>Bacteria</taxon>
        <taxon>Pseudomonadati</taxon>
        <taxon>Pseudomonadota</taxon>
        <taxon>Alphaproteobacteria</taxon>
        <taxon>Rhodobacterales</taxon>
        <taxon>Paracoccaceae</taxon>
        <taxon>Paracoccus</taxon>
    </lineage>
</organism>
<dbReference type="AlphaFoldDB" id="A0A1H8GLH4"/>
<protein>
    <recommendedName>
        <fullName evidence="4">Beta-barrel assembly machine subunit BamF</fullName>
    </recommendedName>
</protein>
<accession>A0A1H8GLH4</accession>
<name>A0A1H8GLH4_9RHOB</name>
<evidence type="ECO:0000313" key="3">
    <source>
        <dbReference type="Proteomes" id="UP000199054"/>
    </source>
</evidence>
<dbReference type="PROSITE" id="PS51257">
    <property type="entry name" value="PROKAR_LIPOPROTEIN"/>
    <property type="match status" value="1"/>
</dbReference>
<evidence type="ECO:0008006" key="4">
    <source>
        <dbReference type="Google" id="ProtNLM"/>
    </source>
</evidence>
<dbReference type="STRING" id="34002.SAMN04489859_100723"/>
<reference evidence="2 3" key="1">
    <citation type="submission" date="2016-10" db="EMBL/GenBank/DDBJ databases">
        <authorList>
            <person name="de Groot N.N."/>
        </authorList>
    </citation>
    <scope>NUCLEOTIDE SEQUENCE [LARGE SCALE GENOMIC DNA]</scope>
    <source>
        <strain evidence="2 3">DSM 8512</strain>
    </source>
</reference>
<dbReference type="Proteomes" id="UP000199054">
    <property type="component" value="Unassembled WGS sequence"/>
</dbReference>
<evidence type="ECO:0000256" key="1">
    <source>
        <dbReference type="SAM" id="MobiDB-lite"/>
    </source>
</evidence>
<dbReference type="EMBL" id="FODE01000007">
    <property type="protein sequence ID" value="SEN44679.1"/>
    <property type="molecule type" value="Genomic_DNA"/>
</dbReference>